<dbReference type="PROSITE" id="PS51096">
    <property type="entry name" value="PTS_EIIA_TYPE_4"/>
    <property type="match status" value="1"/>
</dbReference>
<dbReference type="Pfam" id="PF05524">
    <property type="entry name" value="PEP-utilisers_N"/>
    <property type="match status" value="1"/>
</dbReference>
<keyword evidence="7" id="KW-0813">Transport</keyword>
<dbReference type="InterPro" id="IPR008731">
    <property type="entry name" value="PTS_EIN"/>
</dbReference>
<dbReference type="Pfam" id="PF00381">
    <property type="entry name" value="PTS-HPr"/>
    <property type="match status" value="1"/>
</dbReference>
<evidence type="ECO:0000256" key="9">
    <source>
        <dbReference type="ARBA" id="ARBA00022597"/>
    </source>
</evidence>
<dbReference type="GO" id="GO:0009401">
    <property type="term" value="P:phosphoenolpyruvate-dependent sugar phosphotransferase system"/>
    <property type="evidence" value="ECO:0007669"/>
    <property type="project" value="UniProtKB-KW"/>
</dbReference>
<dbReference type="Proteomes" id="UP000006250">
    <property type="component" value="Unassembled WGS sequence"/>
</dbReference>
<keyword evidence="12" id="KW-0479">Metal-binding</keyword>
<dbReference type="EMBL" id="AECZ01000006">
    <property type="protein sequence ID" value="EFL52004.1"/>
    <property type="molecule type" value="Genomic_DNA"/>
</dbReference>
<comment type="subunit">
    <text evidence="15">Homodimer. The dihydroxyacetone kinase complex is composed of a homodimer of DhaM, a homodimer of DhaK and the subunit DhaL.</text>
</comment>
<dbReference type="PROSITE" id="PS00369">
    <property type="entry name" value="PTS_HPR_HIS"/>
    <property type="match status" value="1"/>
</dbReference>
<evidence type="ECO:0000256" key="14">
    <source>
        <dbReference type="ARBA" id="ARBA00022842"/>
    </source>
</evidence>
<dbReference type="SUPFAM" id="SSF53062">
    <property type="entry name" value="PTS system fructose IIA component-like"/>
    <property type="match status" value="1"/>
</dbReference>
<dbReference type="SUPFAM" id="SSF47831">
    <property type="entry name" value="Enzyme I of the PEP:sugar phosphotransferase system HPr-binding (sub)domain"/>
    <property type="match status" value="1"/>
</dbReference>
<dbReference type="GO" id="GO:0046872">
    <property type="term" value="F:metal ion binding"/>
    <property type="evidence" value="ECO:0007669"/>
    <property type="project" value="UniProtKB-KW"/>
</dbReference>
<evidence type="ECO:0000256" key="8">
    <source>
        <dbReference type="ARBA" id="ARBA00022490"/>
    </source>
</evidence>
<dbReference type="Gene3D" id="3.20.20.60">
    <property type="entry name" value="Phosphoenolpyruvate-binding domains"/>
    <property type="match status" value="1"/>
</dbReference>
<evidence type="ECO:0000256" key="1">
    <source>
        <dbReference type="ARBA" id="ARBA00000683"/>
    </source>
</evidence>
<dbReference type="PRINTS" id="PR00107">
    <property type="entry name" value="PHOSPHOCPHPR"/>
</dbReference>
<dbReference type="InterPro" id="IPR000032">
    <property type="entry name" value="HPr-like"/>
</dbReference>
<evidence type="ECO:0000256" key="7">
    <source>
        <dbReference type="ARBA" id="ARBA00022448"/>
    </source>
</evidence>
<dbReference type="InterPro" id="IPR036662">
    <property type="entry name" value="PTS_EIIA_man-typ_sf"/>
</dbReference>
<dbReference type="Gene3D" id="3.50.30.10">
    <property type="entry name" value="Phosphohistidine domain"/>
    <property type="match status" value="1"/>
</dbReference>
<dbReference type="GO" id="GO:0005737">
    <property type="term" value="C:cytoplasm"/>
    <property type="evidence" value="ECO:0007669"/>
    <property type="project" value="UniProtKB-SubCell"/>
</dbReference>
<dbReference type="NCBIfam" id="TIGR02364">
    <property type="entry name" value="dha_pts"/>
    <property type="match status" value="1"/>
</dbReference>
<dbReference type="PANTHER" id="PTHR46244">
    <property type="entry name" value="PHOSPHOENOLPYRUVATE-PROTEIN PHOSPHOTRANSFERASE"/>
    <property type="match status" value="1"/>
</dbReference>
<dbReference type="PANTHER" id="PTHR46244:SF6">
    <property type="entry name" value="PHOSPHOENOLPYRUVATE-PROTEIN PHOSPHOTRANSFERASE"/>
    <property type="match status" value="1"/>
</dbReference>
<dbReference type="SUPFAM" id="SSF52009">
    <property type="entry name" value="Phosphohistidine domain"/>
    <property type="match status" value="1"/>
</dbReference>
<dbReference type="InterPro" id="IPR012844">
    <property type="entry name" value="DhaM_N"/>
</dbReference>
<dbReference type="InterPro" id="IPR023151">
    <property type="entry name" value="PEP_util_CS"/>
</dbReference>
<dbReference type="STRING" id="596151.DesfrDRAFT_1173"/>
<evidence type="ECO:0000259" key="17">
    <source>
        <dbReference type="PROSITE" id="PS51350"/>
    </source>
</evidence>
<dbReference type="InterPro" id="IPR036618">
    <property type="entry name" value="PtsI_HPr-bd_sf"/>
</dbReference>
<name>E1JU74_SOLFR</name>
<dbReference type="GO" id="GO:0047324">
    <property type="term" value="F:phosphoenolpyruvate-glycerone phosphotransferase activity"/>
    <property type="evidence" value="ECO:0007669"/>
    <property type="project" value="UniProtKB-EC"/>
</dbReference>
<dbReference type="SUPFAM" id="SSF51621">
    <property type="entry name" value="Phosphoenolpyruvate/pyruvate domain"/>
    <property type="match status" value="1"/>
</dbReference>
<feature type="domain" description="PTS EIIA type-4" evidence="16">
    <location>
        <begin position="1"/>
        <end position="133"/>
    </location>
</feature>
<dbReference type="eggNOG" id="COG1080">
    <property type="taxonomic scope" value="Bacteria"/>
</dbReference>
<comment type="caution">
    <text evidence="18">The sequence shown here is derived from an EMBL/GenBank/DDBJ whole genome shotgun (WGS) entry which is preliminary data.</text>
</comment>
<evidence type="ECO:0000313" key="18">
    <source>
        <dbReference type="EMBL" id="EFL52004.1"/>
    </source>
</evidence>
<evidence type="ECO:0000256" key="13">
    <source>
        <dbReference type="ARBA" id="ARBA00022777"/>
    </source>
</evidence>
<dbReference type="PRINTS" id="PR01736">
    <property type="entry name" value="PHPHTRNFRASE"/>
</dbReference>
<dbReference type="PROSITE" id="PS00742">
    <property type="entry name" value="PEP_ENZYMES_2"/>
    <property type="match status" value="1"/>
</dbReference>
<dbReference type="RefSeq" id="WP_005992017.1">
    <property type="nucleotide sequence ID" value="NZ_AECZ01000006.1"/>
</dbReference>
<dbReference type="GO" id="GO:0008965">
    <property type="term" value="F:phosphoenolpyruvate-protein phosphotransferase activity"/>
    <property type="evidence" value="ECO:0007669"/>
    <property type="project" value="UniProtKB-EC"/>
</dbReference>
<comment type="function">
    <text evidence="4">Component of the dihydroxyacetone kinase complex, which is responsible for the phosphoenolpyruvate (PEP)-dependent phosphorylation of dihydroxyacetone. DhaM serves as the phosphoryl donor. Is phosphorylated by phosphoenolpyruvate in an EI- and HPr-dependent reaction, and a phosphorelay system on histidine residues finally leads to phosphoryl transfer to DhaL and dihydroxyacetone.</text>
</comment>
<comment type="catalytic activity">
    <reaction evidence="2">
        <text>dihydroxyacetone + phosphoenolpyruvate = dihydroxyacetone phosphate + pyruvate</text>
        <dbReference type="Rhea" id="RHEA:18381"/>
        <dbReference type="ChEBI" id="CHEBI:15361"/>
        <dbReference type="ChEBI" id="CHEBI:16016"/>
        <dbReference type="ChEBI" id="CHEBI:57642"/>
        <dbReference type="ChEBI" id="CHEBI:58702"/>
        <dbReference type="EC" id="2.7.1.121"/>
    </reaction>
</comment>
<comment type="catalytic activity">
    <reaction evidence="1">
        <text>L-histidyl-[protein] + phosphoenolpyruvate = N(pros)-phospho-L-histidyl-[protein] + pyruvate</text>
        <dbReference type="Rhea" id="RHEA:23880"/>
        <dbReference type="Rhea" id="RHEA-COMP:9745"/>
        <dbReference type="Rhea" id="RHEA-COMP:9746"/>
        <dbReference type="ChEBI" id="CHEBI:15361"/>
        <dbReference type="ChEBI" id="CHEBI:29979"/>
        <dbReference type="ChEBI" id="CHEBI:58702"/>
        <dbReference type="ChEBI" id="CHEBI:64837"/>
        <dbReference type="EC" id="2.7.3.9"/>
    </reaction>
</comment>
<organism evidence="18 19">
    <name type="scientific">Solidesulfovibrio fructosivorans JJ]</name>
    <dbReference type="NCBI Taxonomy" id="596151"/>
    <lineage>
        <taxon>Bacteria</taxon>
        <taxon>Pseudomonadati</taxon>
        <taxon>Thermodesulfobacteriota</taxon>
        <taxon>Desulfovibrionia</taxon>
        <taxon>Desulfovibrionales</taxon>
        <taxon>Desulfovibrionaceae</taxon>
        <taxon>Solidesulfovibrio</taxon>
    </lineage>
</organism>
<dbReference type="Gene3D" id="3.40.50.510">
    <property type="entry name" value="Phosphotransferase system, mannose-type IIA component"/>
    <property type="match status" value="1"/>
</dbReference>
<keyword evidence="19" id="KW-1185">Reference proteome</keyword>
<evidence type="ECO:0000256" key="12">
    <source>
        <dbReference type="ARBA" id="ARBA00022723"/>
    </source>
</evidence>
<keyword evidence="14" id="KW-0460">Magnesium</keyword>
<keyword evidence="11" id="KW-0598">Phosphotransferase system</keyword>
<dbReference type="Pfam" id="PF03610">
    <property type="entry name" value="EIIA-man"/>
    <property type="match status" value="1"/>
</dbReference>
<dbReference type="InterPro" id="IPR006318">
    <property type="entry name" value="PTS_EI-like"/>
</dbReference>
<dbReference type="InterPro" id="IPR018274">
    <property type="entry name" value="PEP_util_AS"/>
</dbReference>
<dbReference type="Gene3D" id="1.10.274.10">
    <property type="entry name" value="PtsI, HPr-binding domain"/>
    <property type="match status" value="1"/>
</dbReference>
<comment type="similarity">
    <text evidence="6">Belongs to the PEP-utilizing enzyme family.</text>
</comment>
<dbReference type="PROSITE" id="PS51350">
    <property type="entry name" value="PTS_HPR_DOM"/>
    <property type="match status" value="1"/>
</dbReference>
<dbReference type="InterPro" id="IPR001020">
    <property type="entry name" value="PTS_HPr_His_P_site"/>
</dbReference>
<dbReference type="PROSITE" id="PS00370">
    <property type="entry name" value="PEP_ENZYMES_PHOS_SITE"/>
    <property type="match status" value="1"/>
</dbReference>
<dbReference type="Gene3D" id="3.30.1340.10">
    <property type="entry name" value="HPr-like"/>
    <property type="match status" value="1"/>
</dbReference>
<evidence type="ECO:0000313" key="19">
    <source>
        <dbReference type="Proteomes" id="UP000006250"/>
    </source>
</evidence>
<feature type="domain" description="HPr" evidence="17">
    <location>
        <begin position="159"/>
        <end position="246"/>
    </location>
</feature>
<sequence>MIGIVIVSHSKKLAEGVLELASQMTQGAVPMEAVGGIDDPDNPIGTDAMQVLAAIESVAGRADAGVLVLMDLGSALLSAETALDFLSEEVRAKIRLCAAPLVEGTVAAAVQAAAGTSLKEAGDEAAAALQAKIAQLAPLTGEASAPDAPVAQAAAQGETLTLELAIENALGLHARPAANLVTTAGKFASVIEVHKGGETASAKSINQIALLGVRHGDTITITASGPDAKEAVEALRALHADHFGEREADVAQNAPEPVKSAQADGEGQFSGAPASAGYAVGPALTHLADLPEVTRRQVADAKGEIARLDAAITTALDELDVLRRETEKTAGKANAAIFEVHGLILGDRDLREKAVARVTSENVDAAYAWSEVIHAVADDYHRLDDGYMRARGDDVLDCGRRVLRILSGEGARTIRLDTPSIVMAHDLAPSDVAGLDAAMVLGIVTETGGATSHAAILARALGIPAVIGVGDVIGGVADGQVVALDGVAGTVWTAPEPSVRETVAAKRTAWLAAREAAKARGAAPAKTRDGTVIAVLGNIGGPADAARVLEYGAEGVGLFRTEFLFQDREQAPDEDEQYEAYLAAARAMDGRPVIIRTLDVGGDKPLRYLDVPQEANPFLGERGIRFCLARPELLRTQLRALLRAAGSADIRIMYPMVSDAAELASVLRFQEDVRRELADAGRAMPSRVQTGIMVEVPAAAAIAGRLAGLCDFFSIGTNDLTQYVMAADRGNAAVSKLCDSYHPAVLRMIALTCEAGKAAGIETGVCGELAGDRLAAPLLLGLGVTELSMSGPAIPDVKETIRSVDMEACRALAAKALAAQSAQAVRELLHVHA</sequence>
<evidence type="ECO:0000256" key="6">
    <source>
        <dbReference type="ARBA" id="ARBA00007837"/>
    </source>
</evidence>
<dbReference type="AlphaFoldDB" id="E1JU74"/>
<dbReference type="NCBIfam" id="TIGR01003">
    <property type="entry name" value="PTS_HPr_family"/>
    <property type="match status" value="1"/>
</dbReference>
<dbReference type="OrthoDB" id="9765468at2"/>
<dbReference type="InterPro" id="IPR035895">
    <property type="entry name" value="HPr-like_sf"/>
</dbReference>
<evidence type="ECO:0000256" key="5">
    <source>
        <dbReference type="ARBA" id="ARBA00004496"/>
    </source>
</evidence>
<dbReference type="Pfam" id="PF00391">
    <property type="entry name" value="PEP-utilizers"/>
    <property type="match status" value="1"/>
</dbReference>
<keyword evidence="13" id="KW-0418">Kinase</keyword>
<dbReference type="InterPro" id="IPR000121">
    <property type="entry name" value="PEP_util_C"/>
</dbReference>
<dbReference type="InterPro" id="IPR004701">
    <property type="entry name" value="PTS_EIIA_man-typ"/>
</dbReference>
<evidence type="ECO:0000256" key="11">
    <source>
        <dbReference type="ARBA" id="ARBA00022683"/>
    </source>
</evidence>
<dbReference type="SUPFAM" id="SSF55594">
    <property type="entry name" value="HPr-like"/>
    <property type="match status" value="1"/>
</dbReference>
<gene>
    <name evidence="18" type="ORF">DesfrDRAFT_1173</name>
</gene>
<dbReference type="InterPro" id="IPR015813">
    <property type="entry name" value="Pyrv/PenolPyrv_kinase-like_dom"/>
</dbReference>
<evidence type="ECO:0000256" key="4">
    <source>
        <dbReference type="ARBA" id="ARBA00002788"/>
    </source>
</evidence>
<dbReference type="Pfam" id="PF02896">
    <property type="entry name" value="PEP-utilizers_C"/>
    <property type="match status" value="1"/>
</dbReference>
<dbReference type="CDD" id="cd00367">
    <property type="entry name" value="PTS-HPr_like"/>
    <property type="match status" value="1"/>
</dbReference>
<keyword evidence="8" id="KW-0963">Cytoplasm</keyword>
<dbReference type="InterPro" id="IPR040442">
    <property type="entry name" value="Pyrv_kinase-like_dom_sf"/>
</dbReference>
<reference evidence="18 19" key="1">
    <citation type="submission" date="2010-08" db="EMBL/GenBank/DDBJ databases">
        <title>The draft genome of Desulfovibrio fructosovorans JJ.</title>
        <authorList>
            <consortium name="US DOE Joint Genome Institute (JGI-PGF)"/>
            <person name="Lucas S."/>
            <person name="Copeland A."/>
            <person name="Lapidus A."/>
            <person name="Cheng J.-F."/>
            <person name="Bruce D."/>
            <person name="Goodwin L."/>
            <person name="Pitluck S."/>
            <person name="Land M.L."/>
            <person name="Hauser L."/>
            <person name="Chang Y.-J."/>
            <person name="Jeffries C."/>
            <person name="Wall J.D."/>
            <person name="Stahl D.A."/>
            <person name="Arkin A.P."/>
            <person name="Dehal P."/>
            <person name="Stolyar S.M."/>
            <person name="Hazen T.C."/>
            <person name="Woyke T.J."/>
        </authorList>
    </citation>
    <scope>NUCLEOTIDE SEQUENCE [LARGE SCALE GENOMIC DNA]</scope>
    <source>
        <strain evidence="18 19">JJ</strain>
    </source>
</reference>
<evidence type="ECO:0000256" key="10">
    <source>
        <dbReference type="ARBA" id="ARBA00022679"/>
    </source>
</evidence>
<keyword evidence="18" id="KW-0670">Pyruvate</keyword>
<keyword evidence="10 18" id="KW-0808">Transferase</keyword>
<evidence type="ECO:0000256" key="3">
    <source>
        <dbReference type="ARBA" id="ARBA00001946"/>
    </source>
</evidence>
<evidence type="ECO:0000256" key="2">
    <source>
        <dbReference type="ARBA" id="ARBA00001113"/>
    </source>
</evidence>
<accession>E1JU74</accession>
<dbReference type="NCBIfam" id="TIGR01417">
    <property type="entry name" value="PTS_I_fam"/>
    <property type="match status" value="1"/>
</dbReference>
<dbReference type="InterPro" id="IPR050499">
    <property type="entry name" value="PEP-utilizing_PTS_enzyme"/>
</dbReference>
<comment type="cofactor">
    <cofactor evidence="3">
        <name>Mg(2+)</name>
        <dbReference type="ChEBI" id="CHEBI:18420"/>
    </cofactor>
</comment>
<protein>
    <submittedName>
        <fullName evidence="18">Phosphoenolpyruvate-protein phosphotransferase</fullName>
    </submittedName>
</protein>
<evidence type="ECO:0000259" key="16">
    <source>
        <dbReference type="PROSITE" id="PS51096"/>
    </source>
</evidence>
<comment type="subcellular location">
    <subcellularLocation>
        <location evidence="5">Cytoplasm</location>
    </subcellularLocation>
</comment>
<evidence type="ECO:0000256" key="15">
    <source>
        <dbReference type="ARBA" id="ARBA00046577"/>
    </source>
</evidence>
<dbReference type="InterPro" id="IPR036637">
    <property type="entry name" value="Phosphohistidine_dom_sf"/>
</dbReference>
<keyword evidence="9" id="KW-0762">Sugar transport</keyword>
<proteinExistence type="inferred from homology"/>
<dbReference type="InterPro" id="IPR008279">
    <property type="entry name" value="PEP-util_enz_mobile_dom"/>
</dbReference>
<dbReference type="GO" id="GO:0016020">
    <property type="term" value="C:membrane"/>
    <property type="evidence" value="ECO:0007669"/>
    <property type="project" value="InterPro"/>
</dbReference>